<dbReference type="PANTHER" id="PTHR10772">
    <property type="entry name" value="10 KDA HEAT SHOCK PROTEIN"/>
    <property type="match status" value="1"/>
</dbReference>
<dbReference type="GO" id="GO:0051082">
    <property type="term" value="F:unfolded protein binding"/>
    <property type="evidence" value="ECO:0007669"/>
    <property type="project" value="TreeGrafter"/>
</dbReference>
<dbReference type="GO" id="GO:0051087">
    <property type="term" value="F:protein-folding chaperone binding"/>
    <property type="evidence" value="ECO:0007669"/>
    <property type="project" value="TreeGrafter"/>
</dbReference>
<dbReference type="GO" id="GO:0044183">
    <property type="term" value="F:protein folding chaperone"/>
    <property type="evidence" value="ECO:0007669"/>
    <property type="project" value="InterPro"/>
</dbReference>
<dbReference type="InterPro" id="IPR037124">
    <property type="entry name" value="Chaperonin_GroES_sf"/>
</dbReference>
<evidence type="ECO:0000256" key="2">
    <source>
        <dbReference type="ARBA" id="ARBA00023186"/>
    </source>
</evidence>
<comment type="subunit">
    <text evidence="3">Heptamer of 7 subunits arranged in a ring. Interacts with the chaperonin GroEL.</text>
</comment>
<dbReference type="AlphaFoldDB" id="A0A847VE11"/>
<comment type="function">
    <text evidence="3 4">Together with the chaperonin GroEL, plays an essential role in assisting protein folding. The GroEL-GroES system forms a nano-cage that allows encapsulation of the non-native substrate proteins and provides a physical environment optimized to promote and accelerate protein folding. GroES binds to the apical surface of the GroEL ring, thereby capping the opening of the GroEL channel.</text>
</comment>
<organism evidence="5 6">
    <name type="scientific">Candidatus Dojkabacteria bacterium</name>
    <dbReference type="NCBI Taxonomy" id="2099670"/>
    <lineage>
        <taxon>Bacteria</taxon>
        <taxon>Candidatus Dojkabacteria</taxon>
    </lineage>
</organism>
<dbReference type="InterPro" id="IPR018369">
    <property type="entry name" value="Chaprnonin_Cpn10_CS"/>
</dbReference>
<evidence type="ECO:0000313" key="5">
    <source>
        <dbReference type="EMBL" id="NLZ24739.1"/>
    </source>
</evidence>
<dbReference type="CDD" id="cd00320">
    <property type="entry name" value="cpn10"/>
    <property type="match status" value="1"/>
</dbReference>
<name>A0A847VE11_9BACT</name>
<dbReference type="PROSITE" id="PS00681">
    <property type="entry name" value="CHAPERONINS_CPN10"/>
    <property type="match status" value="1"/>
</dbReference>
<comment type="caution">
    <text evidence="5">The sequence shown here is derived from an EMBL/GenBank/DDBJ whole genome shotgun (WGS) entry which is preliminary data.</text>
</comment>
<evidence type="ECO:0000313" key="6">
    <source>
        <dbReference type="Proteomes" id="UP000564033"/>
    </source>
</evidence>
<evidence type="ECO:0000256" key="1">
    <source>
        <dbReference type="ARBA" id="ARBA00006975"/>
    </source>
</evidence>
<dbReference type="GO" id="GO:0005524">
    <property type="term" value="F:ATP binding"/>
    <property type="evidence" value="ECO:0007669"/>
    <property type="project" value="InterPro"/>
</dbReference>
<dbReference type="InterPro" id="IPR020818">
    <property type="entry name" value="Chaperonin_GroES"/>
</dbReference>
<dbReference type="Pfam" id="PF00166">
    <property type="entry name" value="Cpn10"/>
    <property type="match status" value="1"/>
</dbReference>
<evidence type="ECO:0000256" key="3">
    <source>
        <dbReference type="HAMAP-Rule" id="MF_00580"/>
    </source>
</evidence>
<proteinExistence type="inferred from homology"/>
<dbReference type="PRINTS" id="PR00297">
    <property type="entry name" value="CHAPERONIN10"/>
</dbReference>
<dbReference type="InterPro" id="IPR011032">
    <property type="entry name" value="GroES-like_sf"/>
</dbReference>
<accession>A0A847VE11</accession>
<dbReference type="GO" id="GO:0005737">
    <property type="term" value="C:cytoplasm"/>
    <property type="evidence" value="ECO:0007669"/>
    <property type="project" value="UniProtKB-SubCell"/>
</dbReference>
<dbReference type="Proteomes" id="UP000564033">
    <property type="component" value="Unassembled WGS sequence"/>
</dbReference>
<keyword evidence="2 3" id="KW-0143">Chaperone</keyword>
<gene>
    <name evidence="3" type="primary">groES</name>
    <name evidence="3" type="synonym">groS</name>
    <name evidence="5" type="ORF">GX888_03290</name>
</gene>
<comment type="similarity">
    <text evidence="1 3 4">Belongs to the GroES chaperonin family.</text>
</comment>
<protein>
    <recommendedName>
        <fullName evidence="3">Co-chaperonin GroES</fullName>
    </recommendedName>
    <alternativeName>
        <fullName evidence="3">10 kDa chaperonin</fullName>
    </alternativeName>
    <alternativeName>
        <fullName evidence="3">Chaperonin-10</fullName>
        <shortName evidence="3">Cpn10</shortName>
    </alternativeName>
</protein>
<dbReference type="SUPFAM" id="SSF50129">
    <property type="entry name" value="GroES-like"/>
    <property type="match status" value="1"/>
</dbReference>
<dbReference type="SMART" id="SM00883">
    <property type="entry name" value="Cpn10"/>
    <property type="match status" value="1"/>
</dbReference>
<dbReference type="Gene3D" id="2.30.33.40">
    <property type="entry name" value="GroES chaperonin"/>
    <property type="match status" value="1"/>
</dbReference>
<comment type="subcellular location">
    <subcellularLocation>
        <location evidence="3">Cytoplasm</location>
    </subcellularLocation>
</comment>
<dbReference type="HAMAP" id="MF_00580">
    <property type="entry name" value="CH10"/>
    <property type="match status" value="1"/>
</dbReference>
<keyword evidence="3" id="KW-0963">Cytoplasm</keyword>
<dbReference type="GO" id="GO:0046872">
    <property type="term" value="F:metal ion binding"/>
    <property type="evidence" value="ECO:0007669"/>
    <property type="project" value="TreeGrafter"/>
</dbReference>
<reference evidence="5 6" key="1">
    <citation type="journal article" date="2020" name="Biotechnol. Biofuels">
        <title>New insights from the biogas microbiome by comprehensive genome-resolved metagenomics of nearly 1600 species originating from multiple anaerobic digesters.</title>
        <authorList>
            <person name="Campanaro S."/>
            <person name="Treu L."/>
            <person name="Rodriguez-R L.M."/>
            <person name="Kovalovszki A."/>
            <person name="Ziels R.M."/>
            <person name="Maus I."/>
            <person name="Zhu X."/>
            <person name="Kougias P.G."/>
            <person name="Basile A."/>
            <person name="Luo G."/>
            <person name="Schluter A."/>
            <person name="Konstantinidis K.T."/>
            <person name="Angelidaki I."/>
        </authorList>
    </citation>
    <scope>NUCLEOTIDE SEQUENCE [LARGE SCALE GENOMIC DNA]</scope>
    <source>
        <strain evidence="5">AS19jrsBPTG_9</strain>
    </source>
</reference>
<evidence type="ECO:0000256" key="4">
    <source>
        <dbReference type="RuleBase" id="RU000535"/>
    </source>
</evidence>
<sequence length="96" mass="10656">MNIQPLGNRVLVKPQEIEEKTPGGLVIPPSASDEKKPSFGTVIKLGKGKDKEGKVLKFDVKVGDLIYFKKYSPEEIEVNEEEVYILDAEDILAIAK</sequence>
<dbReference type="EMBL" id="JAAZIL010000083">
    <property type="protein sequence ID" value="NLZ24739.1"/>
    <property type="molecule type" value="Genomic_DNA"/>
</dbReference>
<dbReference type="PANTHER" id="PTHR10772:SF63">
    <property type="entry name" value="20 KDA CHAPERONIN, CHLOROPLASTIC"/>
    <property type="match status" value="1"/>
</dbReference>
<dbReference type="FunFam" id="2.30.33.40:FF:000001">
    <property type="entry name" value="10 kDa chaperonin"/>
    <property type="match status" value="1"/>
</dbReference>